<evidence type="ECO:0000313" key="2">
    <source>
        <dbReference type="Proteomes" id="UP000245429"/>
    </source>
</evidence>
<dbReference type="EMBL" id="CP029463">
    <property type="protein sequence ID" value="AWM13606.1"/>
    <property type="molecule type" value="Genomic_DNA"/>
</dbReference>
<name>A0A2U8QUQ5_9FLAO</name>
<gene>
    <name evidence="1" type="ORF">DI487_06840</name>
</gene>
<organism evidence="1 2">
    <name type="scientific">Flavobacterium sediminis</name>
    <dbReference type="NCBI Taxonomy" id="2201181"/>
    <lineage>
        <taxon>Bacteria</taxon>
        <taxon>Pseudomonadati</taxon>
        <taxon>Bacteroidota</taxon>
        <taxon>Flavobacteriia</taxon>
        <taxon>Flavobacteriales</taxon>
        <taxon>Flavobacteriaceae</taxon>
        <taxon>Flavobacterium</taxon>
    </lineage>
</organism>
<dbReference type="RefSeq" id="WP_109568974.1">
    <property type="nucleotide sequence ID" value="NZ_CP029463.1"/>
</dbReference>
<dbReference type="AlphaFoldDB" id="A0A2U8QUQ5"/>
<proteinExistence type="predicted"/>
<sequence length="108" mass="12366">MEKNNSIEELKKALVETLGEEYKHLKPEIQKDIDDFIQKSEAKLIRWTTYVADAVLTASELKWLLKSQQSILTLKALQAAGLSRIRLNNIKKRILETTLTVLISTTLK</sequence>
<dbReference type="KEGG" id="fse:DI487_06840"/>
<accession>A0A2U8QUQ5</accession>
<reference evidence="1 2" key="1">
    <citation type="submission" date="2018-05" db="EMBL/GenBank/DDBJ databases">
        <title>Flavobacterium sp. MEBiC07310.</title>
        <authorList>
            <person name="Baek K."/>
        </authorList>
    </citation>
    <scope>NUCLEOTIDE SEQUENCE [LARGE SCALE GENOMIC DNA]</scope>
    <source>
        <strain evidence="1 2">MEBiC07310</strain>
    </source>
</reference>
<dbReference type="OrthoDB" id="1443327at2"/>
<keyword evidence="2" id="KW-1185">Reference proteome</keyword>
<dbReference type="Proteomes" id="UP000245429">
    <property type="component" value="Chromosome"/>
</dbReference>
<protein>
    <submittedName>
        <fullName evidence="1">Uncharacterized protein</fullName>
    </submittedName>
</protein>
<evidence type="ECO:0000313" key="1">
    <source>
        <dbReference type="EMBL" id="AWM13606.1"/>
    </source>
</evidence>